<dbReference type="InterPro" id="IPR000847">
    <property type="entry name" value="LysR_HTH_N"/>
</dbReference>
<dbReference type="SUPFAM" id="SSF53850">
    <property type="entry name" value="Periplasmic binding protein-like II"/>
    <property type="match status" value="1"/>
</dbReference>
<evidence type="ECO:0000313" key="6">
    <source>
        <dbReference type="EMBL" id="TPE49593.1"/>
    </source>
</evidence>
<dbReference type="GO" id="GO:0043565">
    <property type="term" value="F:sequence-specific DNA binding"/>
    <property type="evidence" value="ECO:0007669"/>
    <property type="project" value="TreeGrafter"/>
</dbReference>
<evidence type="ECO:0000313" key="7">
    <source>
        <dbReference type="Proteomes" id="UP000319255"/>
    </source>
</evidence>
<dbReference type="PANTHER" id="PTHR30427:SF1">
    <property type="entry name" value="TRANSCRIPTIONAL ACTIVATOR PROTEIN LYSR"/>
    <property type="match status" value="1"/>
</dbReference>
<dbReference type="RefSeq" id="WP_140454858.1">
    <property type="nucleotide sequence ID" value="NZ_VFRP01000014.1"/>
</dbReference>
<dbReference type="InterPro" id="IPR036388">
    <property type="entry name" value="WH-like_DNA-bd_sf"/>
</dbReference>
<organism evidence="6 7">
    <name type="scientific">Amaricoccus solimangrovi</name>
    <dbReference type="NCBI Taxonomy" id="2589815"/>
    <lineage>
        <taxon>Bacteria</taxon>
        <taxon>Pseudomonadati</taxon>
        <taxon>Pseudomonadota</taxon>
        <taxon>Alphaproteobacteria</taxon>
        <taxon>Rhodobacterales</taxon>
        <taxon>Paracoccaceae</taxon>
        <taxon>Amaricoccus</taxon>
    </lineage>
</organism>
<reference evidence="6 7" key="1">
    <citation type="submission" date="2019-06" db="EMBL/GenBank/DDBJ databases">
        <title>A novel bacterium of genus Amaricoccus, isolated from marine sediment.</title>
        <authorList>
            <person name="Huang H."/>
            <person name="Mo K."/>
            <person name="Hu Y."/>
        </authorList>
    </citation>
    <scope>NUCLEOTIDE SEQUENCE [LARGE SCALE GENOMIC DNA]</scope>
    <source>
        <strain evidence="6 7">HB172011</strain>
    </source>
</reference>
<dbReference type="Gene3D" id="1.10.10.10">
    <property type="entry name" value="Winged helix-like DNA-binding domain superfamily/Winged helix DNA-binding domain"/>
    <property type="match status" value="1"/>
</dbReference>
<evidence type="ECO:0000256" key="2">
    <source>
        <dbReference type="ARBA" id="ARBA00023015"/>
    </source>
</evidence>
<name>A0A501WI75_9RHOB</name>
<evidence type="ECO:0000256" key="3">
    <source>
        <dbReference type="ARBA" id="ARBA00023125"/>
    </source>
</evidence>
<evidence type="ECO:0000256" key="1">
    <source>
        <dbReference type="ARBA" id="ARBA00009437"/>
    </source>
</evidence>
<proteinExistence type="inferred from homology"/>
<dbReference type="PANTHER" id="PTHR30427">
    <property type="entry name" value="TRANSCRIPTIONAL ACTIVATOR PROTEIN LYSR"/>
    <property type="match status" value="1"/>
</dbReference>
<evidence type="ECO:0000256" key="4">
    <source>
        <dbReference type="ARBA" id="ARBA00023163"/>
    </source>
</evidence>
<keyword evidence="7" id="KW-1185">Reference proteome</keyword>
<dbReference type="Pfam" id="PF00126">
    <property type="entry name" value="HTH_1"/>
    <property type="match status" value="1"/>
</dbReference>
<keyword evidence="3" id="KW-0238">DNA-binding</keyword>
<dbReference type="Proteomes" id="UP000319255">
    <property type="component" value="Unassembled WGS sequence"/>
</dbReference>
<keyword evidence="2" id="KW-0805">Transcription regulation</keyword>
<dbReference type="OrthoDB" id="9815174at2"/>
<protein>
    <submittedName>
        <fullName evidence="6">LysR family transcriptional regulator</fullName>
    </submittedName>
</protein>
<dbReference type="SUPFAM" id="SSF46785">
    <property type="entry name" value="Winged helix' DNA-binding domain"/>
    <property type="match status" value="1"/>
</dbReference>
<dbReference type="EMBL" id="VFRP01000014">
    <property type="protein sequence ID" value="TPE49593.1"/>
    <property type="molecule type" value="Genomic_DNA"/>
</dbReference>
<dbReference type="GO" id="GO:0010628">
    <property type="term" value="P:positive regulation of gene expression"/>
    <property type="evidence" value="ECO:0007669"/>
    <property type="project" value="TreeGrafter"/>
</dbReference>
<dbReference type="InterPro" id="IPR036390">
    <property type="entry name" value="WH_DNA-bd_sf"/>
</dbReference>
<dbReference type="GO" id="GO:0003700">
    <property type="term" value="F:DNA-binding transcription factor activity"/>
    <property type="evidence" value="ECO:0007669"/>
    <property type="project" value="InterPro"/>
</dbReference>
<dbReference type="AlphaFoldDB" id="A0A501WI75"/>
<feature type="domain" description="HTH lysR-type" evidence="5">
    <location>
        <begin position="4"/>
        <end position="61"/>
    </location>
</feature>
<comment type="similarity">
    <text evidence="1">Belongs to the LysR transcriptional regulatory family.</text>
</comment>
<dbReference type="Gene3D" id="3.40.190.10">
    <property type="entry name" value="Periplasmic binding protein-like II"/>
    <property type="match status" value="2"/>
</dbReference>
<dbReference type="PROSITE" id="PS50931">
    <property type="entry name" value="HTH_LYSR"/>
    <property type="match status" value="1"/>
</dbReference>
<accession>A0A501WI75</accession>
<keyword evidence="4" id="KW-0804">Transcription</keyword>
<sequence length="309" mass="33973">MRDLTLRQVEVIRAVMMAGTIAGAAELLNVSAPGISRLVKHTEESLGVRLFERKAGLFVPAAEAATIFEQIHQVYDKMAGLTDALQSLKRGREAELAFASVPSIAQFLAAQAIRRVRRRFPELYIDLNVLKIEEAVDYLLLERGEFVAMSYRFPHPSLDFRPLGVGELVAIVPEDHPLAATRAPVPAHRLAGDMLIGVDASDPYGAITAEPFRRAGLERRLSIRARFAQTVVSLVRHGLGVAVIDEFSVAGVYMPGLVRLPLEERVEISVFAAQKAGRILSSFAEYTISRLRDELAHTIATRPWGAQAD</sequence>
<evidence type="ECO:0000259" key="5">
    <source>
        <dbReference type="PROSITE" id="PS50931"/>
    </source>
</evidence>
<dbReference type="InterPro" id="IPR005119">
    <property type="entry name" value="LysR_subst-bd"/>
</dbReference>
<gene>
    <name evidence="6" type="ORF">FJM51_14540</name>
</gene>
<comment type="caution">
    <text evidence="6">The sequence shown here is derived from an EMBL/GenBank/DDBJ whole genome shotgun (WGS) entry which is preliminary data.</text>
</comment>
<dbReference type="Pfam" id="PF03466">
    <property type="entry name" value="LysR_substrate"/>
    <property type="match status" value="1"/>
</dbReference>